<comment type="caution">
    <text evidence="3">The sequence shown here is derived from an EMBL/GenBank/DDBJ whole genome shotgun (WGS) entry which is preliminary data.</text>
</comment>
<dbReference type="PANTHER" id="PTHR43581:SF4">
    <property type="entry name" value="ATP_GTP PHOSPHATASE"/>
    <property type="match status" value="1"/>
</dbReference>
<dbReference type="RefSeq" id="WP_377340783.1">
    <property type="nucleotide sequence ID" value="NZ_JALBWS010000013.1"/>
</dbReference>
<evidence type="ECO:0000259" key="2">
    <source>
        <dbReference type="Pfam" id="PF13175"/>
    </source>
</evidence>
<dbReference type="SUPFAM" id="SSF52540">
    <property type="entry name" value="P-loop containing nucleoside triphosphate hydrolases"/>
    <property type="match status" value="1"/>
</dbReference>
<organism evidence="3 4">
    <name type="scientific">Rhodanobacter ginsenosidimutans</name>
    <dbReference type="NCBI Taxonomy" id="490571"/>
    <lineage>
        <taxon>Bacteria</taxon>
        <taxon>Pseudomonadati</taxon>
        <taxon>Pseudomonadota</taxon>
        <taxon>Gammaproteobacteria</taxon>
        <taxon>Lysobacterales</taxon>
        <taxon>Rhodanobacteraceae</taxon>
        <taxon>Rhodanobacter</taxon>
    </lineage>
</organism>
<dbReference type="GO" id="GO:0005524">
    <property type="term" value="F:ATP binding"/>
    <property type="evidence" value="ECO:0007669"/>
    <property type="project" value="UniProtKB-KW"/>
</dbReference>
<gene>
    <name evidence="3" type="ORF">ACFPK0_11040</name>
</gene>
<dbReference type="Proteomes" id="UP001596018">
    <property type="component" value="Unassembled WGS sequence"/>
</dbReference>
<name>A0ABW0JWP6_9GAMM</name>
<dbReference type="InterPro" id="IPR051396">
    <property type="entry name" value="Bact_Antivir_Def_Nuclease"/>
</dbReference>
<dbReference type="InterPro" id="IPR027417">
    <property type="entry name" value="P-loop_NTPase"/>
</dbReference>
<evidence type="ECO:0000313" key="4">
    <source>
        <dbReference type="Proteomes" id="UP001596018"/>
    </source>
</evidence>
<keyword evidence="4" id="KW-1185">Reference proteome</keyword>
<reference evidence="4" key="1">
    <citation type="journal article" date="2019" name="Int. J. Syst. Evol. Microbiol.">
        <title>The Global Catalogue of Microorganisms (GCM) 10K type strain sequencing project: providing services to taxonomists for standard genome sequencing and annotation.</title>
        <authorList>
            <consortium name="The Broad Institute Genomics Platform"/>
            <consortium name="The Broad Institute Genome Sequencing Center for Infectious Disease"/>
            <person name="Wu L."/>
            <person name="Ma J."/>
        </authorList>
    </citation>
    <scope>NUCLEOTIDE SEQUENCE [LARGE SCALE GENOMIC DNA]</scope>
    <source>
        <strain evidence="4">KACC 12822</strain>
    </source>
</reference>
<dbReference type="InterPro" id="IPR041685">
    <property type="entry name" value="AAA_GajA/Old/RecF-like"/>
</dbReference>
<dbReference type="Pfam" id="PF13175">
    <property type="entry name" value="AAA_15"/>
    <property type="match status" value="1"/>
</dbReference>
<accession>A0ABW0JWP6</accession>
<keyword evidence="1" id="KW-0175">Coiled coil</keyword>
<dbReference type="Gene3D" id="3.40.50.300">
    <property type="entry name" value="P-loop containing nucleotide triphosphate hydrolases"/>
    <property type="match status" value="1"/>
</dbReference>
<proteinExistence type="predicted"/>
<keyword evidence="3" id="KW-0067">ATP-binding</keyword>
<evidence type="ECO:0000313" key="3">
    <source>
        <dbReference type="EMBL" id="MFC5440549.1"/>
    </source>
</evidence>
<sequence>MQRMLRYALTGLALQNSVLAQLAAAYVLWGVMRQKVSVKPKPAQPDPLTGMHELGPYSSNEVFPLLRQLLQGIIEQQSAWLGQTLRGSDHMRLEAVSITNFRCYGEEVRVELGDLTTFVGRNDIGKSAILETLEIFFNGDLVSMEQGDANVHNADKTVSITCEFSELPSKLTLDAGAETTLADEYLLAQDGRLKIRKTFDCTSKKPSAEVLVIANHPTADDCANLLELKEKDLQKRVKDLGLDVALKGNPRMRRAIWAGAGDLRLREVAIPVGKPKEDVKRIWEQIEPHLPMFALFQSDRSSRDSDDEVQSPMKAAVAAAIAEVQEDIARIQAKVREKAEEIAQNTHAALATIDPNLASELTPEFSPPTAAKWQGLFSLGLNTDDGIPLNKRGSGVRRLVLVSFFKAEAERRLKTSAKRSIIYAIEEPETAQHPNNQRVLIDSFKALSDDPGCQVILTTHSPGFASSLPQDSIRYVSRHAETKKPHIQSGVDVFGQVAEALGVTPDSRVQVLVCVEGPTDVLALKALASALRQADATLPNIAADERVAFIVLGGGTLEHWVNQHYLRGLNKREVHIYDRDVPGYAESARRVNERQDGSWAVITAKHEIESYLHKDAISMAFGFDIEVTDHPVEGKATPKIFGEAFVAHTGHGKPLKDSNAKRKLAQQAFPCMTAAMLAERDPDGEVRGWLRRLGEMLN</sequence>
<dbReference type="PANTHER" id="PTHR43581">
    <property type="entry name" value="ATP/GTP PHOSPHATASE"/>
    <property type="match status" value="1"/>
</dbReference>
<protein>
    <submittedName>
        <fullName evidence="3">ATP-binding protein</fullName>
    </submittedName>
</protein>
<keyword evidence="3" id="KW-0547">Nucleotide-binding</keyword>
<feature type="coiled-coil region" evidence="1">
    <location>
        <begin position="314"/>
        <end position="341"/>
    </location>
</feature>
<feature type="domain" description="Endonuclease GajA/Old nuclease/RecF-like AAA" evidence="2">
    <location>
        <begin position="91"/>
        <end position="465"/>
    </location>
</feature>
<evidence type="ECO:0000256" key="1">
    <source>
        <dbReference type="SAM" id="Coils"/>
    </source>
</evidence>
<dbReference type="EMBL" id="JBHSMM010000002">
    <property type="protein sequence ID" value="MFC5440549.1"/>
    <property type="molecule type" value="Genomic_DNA"/>
</dbReference>